<evidence type="ECO:0000259" key="3">
    <source>
        <dbReference type="Pfam" id="PF13670"/>
    </source>
</evidence>
<protein>
    <recommendedName>
        <fullName evidence="3">PepSY domain-containing protein</fullName>
    </recommendedName>
</protein>
<dbReference type="EMBL" id="CP010536">
    <property type="protein sequence ID" value="AJG18967.1"/>
    <property type="molecule type" value="Genomic_DNA"/>
</dbReference>
<feature type="compositionally biased region" description="Basic and acidic residues" evidence="1">
    <location>
        <begin position="97"/>
        <end position="106"/>
    </location>
</feature>
<proteinExistence type="predicted"/>
<dbReference type="STRING" id="68895.RR42_m1569"/>
<evidence type="ECO:0000256" key="1">
    <source>
        <dbReference type="SAM" id="MobiDB-lite"/>
    </source>
</evidence>
<dbReference type="AlphaFoldDB" id="A0A0C4Y1J3"/>
<gene>
    <name evidence="4" type="ORF">RR42_m1569</name>
</gene>
<evidence type="ECO:0000313" key="5">
    <source>
        <dbReference type="Proteomes" id="UP000031843"/>
    </source>
</evidence>
<accession>A0A0C4Y1J3</accession>
<feature type="signal peptide" evidence="2">
    <location>
        <begin position="1"/>
        <end position="31"/>
    </location>
</feature>
<name>A0A0C4Y1J3_9BURK</name>
<keyword evidence="5" id="KW-1185">Reference proteome</keyword>
<evidence type="ECO:0000256" key="2">
    <source>
        <dbReference type="SAM" id="SignalP"/>
    </source>
</evidence>
<feature type="domain" description="PepSY" evidence="3">
    <location>
        <begin position="16"/>
        <end position="98"/>
    </location>
</feature>
<organism evidence="4 5">
    <name type="scientific">Cupriavidus basilensis</name>
    <dbReference type="NCBI Taxonomy" id="68895"/>
    <lineage>
        <taxon>Bacteria</taxon>
        <taxon>Pseudomonadati</taxon>
        <taxon>Pseudomonadota</taxon>
        <taxon>Betaproteobacteria</taxon>
        <taxon>Burkholderiales</taxon>
        <taxon>Burkholderiaceae</taxon>
        <taxon>Cupriavidus</taxon>
    </lineage>
</organism>
<evidence type="ECO:0000313" key="4">
    <source>
        <dbReference type="EMBL" id="AJG18967.1"/>
    </source>
</evidence>
<dbReference type="InterPro" id="IPR025711">
    <property type="entry name" value="PepSY"/>
</dbReference>
<reference evidence="4 5" key="1">
    <citation type="journal article" date="2015" name="Genome Announc.">
        <title>Complete Genome Sequence of Cupriavidus basilensis 4G11, Isolated from the Oak Ridge Field Research Center Site.</title>
        <authorList>
            <person name="Ray J."/>
            <person name="Waters R.J."/>
            <person name="Skerker J.M."/>
            <person name="Kuehl J.V."/>
            <person name="Price M.N."/>
            <person name="Huang J."/>
            <person name="Chakraborty R."/>
            <person name="Arkin A.P."/>
            <person name="Deutschbauer A."/>
        </authorList>
    </citation>
    <scope>NUCLEOTIDE SEQUENCE [LARGE SCALE GENOMIC DNA]</scope>
    <source>
        <strain evidence="4">4G11</strain>
    </source>
</reference>
<feature type="region of interest" description="Disordered" evidence="1">
    <location>
        <begin position="97"/>
        <end position="140"/>
    </location>
</feature>
<dbReference type="KEGG" id="cbw:RR42_m1569"/>
<dbReference type="Proteomes" id="UP000031843">
    <property type="component" value="Chromosome main"/>
</dbReference>
<dbReference type="Pfam" id="PF13670">
    <property type="entry name" value="PepSY_2"/>
    <property type="match status" value="1"/>
</dbReference>
<sequence>MLVMKHLRIARSLMLTMFALVGAVGIHPAQAHDSDDCEAPVNAWKPRDAVRTMAQQKGWQIDRLRIDDGCYEVKGHDADGRPFKAKLDPVTLDVVRMKREDADRGGARGRLPDANTGRPPADAPHEGLLKPGAKPQVQIR</sequence>
<keyword evidence="2" id="KW-0732">Signal</keyword>
<feature type="chain" id="PRO_5002173509" description="PepSY domain-containing protein" evidence="2">
    <location>
        <begin position="32"/>
        <end position="140"/>
    </location>
</feature>